<organism evidence="1 2">
    <name type="scientific">Streptomyces malaysiensis</name>
    <dbReference type="NCBI Taxonomy" id="92644"/>
    <lineage>
        <taxon>Bacteria</taxon>
        <taxon>Bacillati</taxon>
        <taxon>Actinomycetota</taxon>
        <taxon>Actinomycetes</taxon>
        <taxon>Kitasatosporales</taxon>
        <taxon>Streptomycetaceae</taxon>
        <taxon>Streptomyces</taxon>
        <taxon>Streptomyces violaceusniger group</taxon>
    </lineage>
</organism>
<comment type="caution">
    <text evidence="1">The sequence shown here is derived from an EMBL/GenBank/DDBJ whole genome shotgun (WGS) entry which is preliminary data.</text>
</comment>
<evidence type="ECO:0000313" key="2">
    <source>
        <dbReference type="Proteomes" id="UP000236520"/>
    </source>
</evidence>
<reference evidence="1 2" key="1">
    <citation type="submission" date="2015-09" db="EMBL/GenBank/DDBJ databases">
        <title>Genome sequence, genome mining and natural product profiling of a biocontrol bacterium Streptomyces malaysiensis F913.</title>
        <authorList>
            <person name="Xu Y."/>
            <person name="Wei J."/>
            <person name="Xie J."/>
            <person name="Li T."/>
            <person name="Zhou Z."/>
        </authorList>
    </citation>
    <scope>NUCLEOTIDE SEQUENCE [LARGE SCALE GENOMIC DNA]</scope>
    <source>
        <strain evidence="1 2">F913</strain>
    </source>
</reference>
<dbReference type="Proteomes" id="UP000236520">
    <property type="component" value="Unassembled WGS sequence"/>
</dbReference>
<proteinExistence type="predicted"/>
<gene>
    <name evidence="1" type="ORF">SMF913_27808</name>
</gene>
<dbReference type="RefSeq" id="WP_079259263.1">
    <property type="nucleotide sequence ID" value="NZ_CP023992.1"/>
</dbReference>
<keyword evidence="2" id="KW-1185">Reference proteome</keyword>
<protein>
    <submittedName>
        <fullName evidence="1">Uncharacterized protein</fullName>
    </submittedName>
</protein>
<dbReference type="KEGG" id="smal:SMALA_5827"/>
<name>A0A291SYU3_STRMQ</name>
<sequence length="134" mass="14456">MTVAEEGRRALAIVERAYRGAVETQFSDGLYCAYLFHRHLGGLDVLLRGPAAGYAVRAARTPVPRLGKRELTTVNTPGDGLNVLLEAGVGVWIEEQDLRAYGPDAESGLLPGVRTVPAGAMAARWPGYRAVFYL</sequence>
<dbReference type="AlphaFoldDB" id="A0A291SYU3"/>
<evidence type="ECO:0000313" key="1">
    <source>
        <dbReference type="EMBL" id="PNG92343.1"/>
    </source>
</evidence>
<dbReference type="EMBL" id="LJIW01000002">
    <property type="protein sequence ID" value="PNG92343.1"/>
    <property type="molecule type" value="Genomic_DNA"/>
</dbReference>
<accession>A0A291SYU3</accession>